<sequence length="57" mass="5998">MRSDDGAGVVDQLIADHDDVVDIAGRIDDAMPGAERARGASDFQQGRCDLTVILGVL</sequence>
<dbReference type="EMBL" id="AP022565">
    <property type="protein sequence ID" value="BBX26892.1"/>
    <property type="molecule type" value="Genomic_DNA"/>
</dbReference>
<gene>
    <name evidence="1" type="ORF">MALV_20170</name>
</gene>
<reference evidence="1 2" key="1">
    <citation type="journal article" date="2019" name="Emerg. Microbes Infect.">
        <title>Comprehensive subspecies identification of 175 nontuberculous mycobacteria species based on 7547 genomic profiles.</title>
        <authorList>
            <person name="Matsumoto Y."/>
            <person name="Kinjo T."/>
            <person name="Motooka D."/>
            <person name="Nabeya D."/>
            <person name="Jung N."/>
            <person name="Uechi K."/>
            <person name="Horii T."/>
            <person name="Iida T."/>
            <person name="Fujita J."/>
            <person name="Nakamura S."/>
        </authorList>
    </citation>
    <scope>NUCLEOTIDE SEQUENCE [LARGE SCALE GENOMIC DNA]</scope>
    <source>
        <strain evidence="1 2">JCM 12272</strain>
    </source>
</reference>
<keyword evidence="2" id="KW-1185">Reference proteome</keyword>
<protein>
    <submittedName>
        <fullName evidence="1">Uncharacterized protein</fullName>
    </submittedName>
</protein>
<evidence type="ECO:0000313" key="1">
    <source>
        <dbReference type="EMBL" id="BBX26892.1"/>
    </source>
</evidence>
<evidence type="ECO:0000313" key="2">
    <source>
        <dbReference type="Proteomes" id="UP000466906"/>
    </source>
</evidence>
<name>A0A6N4UU11_9MYCO</name>
<dbReference type="Proteomes" id="UP000466906">
    <property type="component" value="Chromosome"/>
</dbReference>
<accession>A0A6N4UU11</accession>
<dbReference type="KEGG" id="malv:MALV_20170"/>
<proteinExistence type="predicted"/>
<dbReference type="AlphaFoldDB" id="A0A6N4UU11"/>
<organism evidence="1 2">
    <name type="scientific">Mycolicibacterium alvei</name>
    <dbReference type="NCBI Taxonomy" id="67081"/>
    <lineage>
        <taxon>Bacteria</taxon>
        <taxon>Bacillati</taxon>
        <taxon>Actinomycetota</taxon>
        <taxon>Actinomycetes</taxon>
        <taxon>Mycobacteriales</taxon>
        <taxon>Mycobacteriaceae</taxon>
        <taxon>Mycolicibacterium</taxon>
    </lineage>
</organism>